<dbReference type="RefSeq" id="WP_078930504.1">
    <property type="nucleotide sequence ID" value="NZ_FUXC01000003.1"/>
</dbReference>
<dbReference type="STRING" id="225004.SAMN02745152_00750"/>
<gene>
    <name evidence="4" type="ORF">SAMN02745152_00750</name>
</gene>
<dbReference type="GO" id="GO:0000160">
    <property type="term" value="P:phosphorelay signal transduction system"/>
    <property type="evidence" value="ECO:0007669"/>
    <property type="project" value="InterPro"/>
</dbReference>
<sequence>MAQFPKKQVLIIDATPMFREFLTEKLTEEKIEVETAQGHRDAVIKIANDLPDLIILDIETSIDDMQEFLDKKASNPNTVKIPMIVSGPKIEKERVAQLIHYGVAKYFTKPIKFDLFFESIGQILRSAFTMDITPCVLEIHLNKNIIFIEIAQGLNREKMALLKYKLTELMDKNRLDSPKVIVMMTDLSLSFVDGSNLELLFDNILADKRIERKNLKVLSLDSFAKEFVDGHTEYYGVEVVSNLNEVLNSVVESGSESTVQDIISDQILTSTGSDDGGSVEMRFYSDTGTSEHEEEQDSSQPFKIAIVDDDAVVRQLLSLSFKSINAECDLFSSGTEFLQAAKTNNYTLIVLDIFMPGISGFDILKNLQQFNIKSPIIVYSQSAQRELIVQSLSLGAKTYIVKPQKPDFIIQKALEIINGKL</sequence>
<dbReference type="Pfam" id="PF00072">
    <property type="entry name" value="Response_reg"/>
    <property type="match status" value="2"/>
</dbReference>
<proteinExistence type="predicted"/>
<dbReference type="GeneID" id="303367011"/>
<evidence type="ECO:0000313" key="4">
    <source>
        <dbReference type="EMBL" id="SJZ61907.1"/>
    </source>
</evidence>
<dbReference type="CDD" id="cd00156">
    <property type="entry name" value="REC"/>
    <property type="match status" value="2"/>
</dbReference>
<dbReference type="SMART" id="SM00448">
    <property type="entry name" value="REC"/>
    <property type="match status" value="2"/>
</dbReference>
<dbReference type="OrthoDB" id="330124at2"/>
<keyword evidence="5" id="KW-1185">Reference proteome</keyword>
<dbReference type="Gene3D" id="3.40.50.2300">
    <property type="match status" value="2"/>
</dbReference>
<feature type="modified residue" description="4-aspartylphosphate" evidence="2">
    <location>
        <position position="57"/>
    </location>
</feature>
<evidence type="ECO:0000313" key="5">
    <source>
        <dbReference type="Proteomes" id="UP000190395"/>
    </source>
</evidence>
<dbReference type="AlphaFoldDB" id="A0A1T4M4V6"/>
<organism evidence="4 5">
    <name type="scientific">Treponema berlinense</name>
    <dbReference type="NCBI Taxonomy" id="225004"/>
    <lineage>
        <taxon>Bacteria</taxon>
        <taxon>Pseudomonadati</taxon>
        <taxon>Spirochaetota</taxon>
        <taxon>Spirochaetia</taxon>
        <taxon>Spirochaetales</taxon>
        <taxon>Treponemataceae</taxon>
        <taxon>Treponema</taxon>
    </lineage>
</organism>
<dbReference type="InterPro" id="IPR001789">
    <property type="entry name" value="Sig_transdc_resp-reg_receiver"/>
</dbReference>
<keyword evidence="1 2" id="KW-0597">Phosphoprotein</keyword>
<name>A0A1T4M4V6_9SPIR</name>
<dbReference type="SUPFAM" id="SSF52172">
    <property type="entry name" value="CheY-like"/>
    <property type="match status" value="2"/>
</dbReference>
<feature type="modified residue" description="4-aspartylphosphate" evidence="2">
    <location>
        <position position="352"/>
    </location>
</feature>
<evidence type="ECO:0000256" key="1">
    <source>
        <dbReference type="ARBA" id="ARBA00022553"/>
    </source>
</evidence>
<evidence type="ECO:0000256" key="2">
    <source>
        <dbReference type="PROSITE-ProRule" id="PRU00169"/>
    </source>
</evidence>
<dbReference type="InterPro" id="IPR011006">
    <property type="entry name" value="CheY-like_superfamily"/>
</dbReference>
<evidence type="ECO:0000259" key="3">
    <source>
        <dbReference type="PROSITE" id="PS50110"/>
    </source>
</evidence>
<feature type="domain" description="Response regulatory" evidence="3">
    <location>
        <begin position="303"/>
        <end position="417"/>
    </location>
</feature>
<dbReference type="Proteomes" id="UP000190395">
    <property type="component" value="Unassembled WGS sequence"/>
</dbReference>
<dbReference type="PANTHER" id="PTHR44591:SF3">
    <property type="entry name" value="RESPONSE REGULATORY DOMAIN-CONTAINING PROTEIN"/>
    <property type="match status" value="1"/>
</dbReference>
<accession>A0A1T4M4V6</accession>
<protein>
    <submittedName>
        <fullName evidence="4">Response regulator receiver domain-containing protein</fullName>
    </submittedName>
</protein>
<dbReference type="PANTHER" id="PTHR44591">
    <property type="entry name" value="STRESS RESPONSE REGULATOR PROTEIN 1"/>
    <property type="match status" value="1"/>
</dbReference>
<dbReference type="InterPro" id="IPR050595">
    <property type="entry name" value="Bact_response_regulator"/>
</dbReference>
<feature type="domain" description="Response regulatory" evidence="3">
    <location>
        <begin position="8"/>
        <end position="124"/>
    </location>
</feature>
<dbReference type="EMBL" id="FUXC01000003">
    <property type="protein sequence ID" value="SJZ61907.1"/>
    <property type="molecule type" value="Genomic_DNA"/>
</dbReference>
<dbReference type="PROSITE" id="PS50110">
    <property type="entry name" value="RESPONSE_REGULATORY"/>
    <property type="match status" value="2"/>
</dbReference>
<reference evidence="4 5" key="1">
    <citation type="submission" date="2017-02" db="EMBL/GenBank/DDBJ databases">
        <authorList>
            <person name="Peterson S.W."/>
        </authorList>
    </citation>
    <scope>NUCLEOTIDE SEQUENCE [LARGE SCALE GENOMIC DNA]</scope>
    <source>
        <strain evidence="4 5">ATCC BAA-909</strain>
    </source>
</reference>